<accession>A0A835BP74</accession>
<keyword evidence="3" id="KW-1185">Reference proteome</keyword>
<evidence type="ECO:0000313" key="2">
    <source>
        <dbReference type="EMBL" id="KAF8707158.1"/>
    </source>
</evidence>
<dbReference type="Pfam" id="PF13966">
    <property type="entry name" value="zf-RVT"/>
    <property type="match status" value="1"/>
</dbReference>
<name>A0A835BP74_9POAL</name>
<dbReference type="InterPro" id="IPR026960">
    <property type="entry name" value="RVT-Znf"/>
</dbReference>
<dbReference type="OrthoDB" id="787056at2759"/>
<organism evidence="2 3">
    <name type="scientific">Digitaria exilis</name>
    <dbReference type="NCBI Taxonomy" id="1010633"/>
    <lineage>
        <taxon>Eukaryota</taxon>
        <taxon>Viridiplantae</taxon>
        <taxon>Streptophyta</taxon>
        <taxon>Embryophyta</taxon>
        <taxon>Tracheophyta</taxon>
        <taxon>Spermatophyta</taxon>
        <taxon>Magnoliopsida</taxon>
        <taxon>Liliopsida</taxon>
        <taxon>Poales</taxon>
        <taxon>Poaceae</taxon>
        <taxon>PACMAD clade</taxon>
        <taxon>Panicoideae</taxon>
        <taxon>Panicodae</taxon>
        <taxon>Paniceae</taxon>
        <taxon>Anthephorinae</taxon>
        <taxon>Digitaria</taxon>
    </lineage>
</organism>
<feature type="domain" description="Reverse transcriptase zinc-binding" evidence="1">
    <location>
        <begin position="105"/>
        <end position="189"/>
    </location>
</feature>
<sequence>MFQSSVDIQLGDGNLTLFWNDRWNGASSPYSMAPDLCKAIKPKVVKSRTVAQALTDRSWTRDIVGPLTITALRQYIFLWHSVARCELNPGREDVITWRWTASGTYTARSAYRMFFEGGTRLPAAKPLWKAWAPLKVKFTIWLAFNERLWTADRRFRHGLQDSSACALCAQEKETCNHLFATCVITRQIWHRVSVLINAPALSIPASTLVDWWLQARRACPKPTRRGIDSTVLMVSWRIWKIRNDCVFNNATASIEQAMTSILQDASLWSQAGDTHLSAAGWPIAAPLHQS</sequence>
<reference evidence="2" key="1">
    <citation type="submission" date="2020-07" db="EMBL/GenBank/DDBJ databases">
        <title>Genome sequence and genetic diversity analysis of an under-domesticated orphan crop, white fonio (Digitaria exilis).</title>
        <authorList>
            <person name="Bennetzen J.L."/>
            <person name="Chen S."/>
            <person name="Ma X."/>
            <person name="Wang X."/>
            <person name="Yssel A.E.J."/>
            <person name="Chaluvadi S.R."/>
            <person name="Johnson M."/>
            <person name="Gangashetty P."/>
            <person name="Hamidou F."/>
            <person name="Sanogo M.D."/>
            <person name="Zwaenepoel A."/>
            <person name="Wallace J."/>
            <person name="Van De Peer Y."/>
            <person name="Van Deynze A."/>
        </authorList>
    </citation>
    <scope>NUCLEOTIDE SEQUENCE</scope>
    <source>
        <tissue evidence="2">Leaves</tissue>
    </source>
</reference>
<comment type="caution">
    <text evidence="2">The sequence shown here is derived from an EMBL/GenBank/DDBJ whole genome shotgun (WGS) entry which is preliminary data.</text>
</comment>
<evidence type="ECO:0000313" key="3">
    <source>
        <dbReference type="Proteomes" id="UP000636709"/>
    </source>
</evidence>
<proteinExistence type="predicted"/>
<dbReference type="PANTHER" id="PTHR36617">
    <property type="entry name" value="PROTEIN, PUTATIVE-RELATED"/>
    <property type="match status" value="1"/>
</dbReference>
<gene>
    <name evidence="2" type="ORF">HU200_030401</name>
</gene>
<protein>
    <recommendedName>
        <fullName evidence="1">Reverse transcriptase zinc-binding domain-containing protein</fullName>
    </recommendedName>
</protein>
<dbReference type="PANTHER" id="PTHR36617:SF17">
    <property type="entry name" value="OS01G0114800 PROTEIN"/>
    <property type="match status" value="1"/>
</dbReference>
<evidence type="ECO:0000259" key="1">
    <source>
        <dbReference type="Pfam" id="PF13966"/>
    </source>
</evidence>
<dbReference type="Proteomes" id="UP000636709">
    <property type="component" value="Unassembled WGS sequence"/>
</dbReference>
<dbReference type="EMBL" id="JACEFO010001762">
    <property type="protein sequence ID" value="KAF8707158.1"/>
    <property type="molecule type" value="Genomic_DNA"/>
</dbReference>
<dbReference type="AlphaFoldDB" id="A0A835BP74"/>